<dbReference type="InParanoid" id="K5W2R3"/>
<keyword evidence="4" id="KW-1185">Reference proteome</keyword>
<evidence type="ECO:0000313" key="4">
    <source>
        <dbReference type="Proteomes" id="UP000008370"/>
    </source>
</evidence>
<dbReference type="AlphaFoldDB" id="K5W2R3"/>
<accession>K5W2R3</accession>
<dbReference type="PANTHER" id="PTHR12894:SF27">
    <property type="entry name" value="TRANSFORMING GROWTH FACTOR-BETA RECEPTOR-ASSOCIATED PROTEIN 1"/>
    <property type="match status" value="1"/>
</dbReference>
<proteinExistence type="predicted"/>
<protein>
    <recommendedName>
        <fullName evidence="2">Vacuolar sorting protein 39/Transforming growth factor beta receptor-associated domain-containing protein</fullName>
    </recommendedName>
</protein>
<name>K5W2R3_PHACS</name>
<dbReference type="GO" id="GO:0016020">
    <property type="term" value="C:membrane"/>
    <property type="evidence" value="ECO:0007669"/>
    <property type="project" value="TreeGrafter"/>
</dbReference>
<organism evidence="3 4">
    <name type="scientific">Phanerochaete carnosa (strain HHB-10118-sp)</name>
    <name type="common">White-rot fungus</name>
    <name type="synonym">Peniophora carnosa</name>
    <dbReference type="NCBI Taxonomy" id="650164"/>
    <lineage>
        <taxon>Eukaryota</taxon>
        <taxon>Fungi</taxon>
        <taxon>Dikarya</taxon>
        <taxon>Basidiomycota</taxon>
        <taxon>Agaricomycotina</taxon>
        <taxon>Agaricomycetes</taxon>
        <taxon>Polyporales</taxon>
        <taxon>Phanerochaetaceae</taxon>
        <taxon>Phanerochaete</taxon>
    </lineage>
</organism>
<dbReference type="STRING" id="650164.K5W2R3"/>
<gene>
    <name evidence="3" type="ORF">PHACADRAFT_252272</name>
</gene>
<dbReference type="GO" id="GO:0034058">
    <property type="term" value="P:endosomal vesicle fusion"/>
    <property type="evidence" value="ECO:0007669"/>
    <property type="project" value="TreeGrafter"/>
</dbReference>
<dbReference type="KEGG" id="pco:PHACADRAFT_252272"/>
<dbReference type="GeneID" id="18915444"/>
<dbReference type="HOGENOM" id="CLU_004400_1_0_1"/>
<evidence type="ECO:0000313" key="3">
    <source>
        <dbReference type="EMBL" id="EKM58173.1"/>
    </source>
</evidence>
<dbReference type="InterPro" id="IPR032914">
    <property type="entry name" value="Vam6/VPS39/TRAP1"/>
</dbReference>
<evidence type="ECO:0000259" key="2">
    <source>
        <dbReference type="Pfam" id="PF10366"/>
    </source>
</evidence>
<dbReference type="GO" id="GO:0006914">
    <property type="term" value="P:autophagy"/>
    <property type="evidence" value="ECO:0007669"/>
    <property type="project" value="TreeGrafter"/>
</dbReference>
<sequence length="683" mass="76027">MNSKSSTLPRSNVLVLGSNSVHCLLPATLIAQADALLDRHRLEEAVDLADRHLKRLQARVAVGQEEADELRYVYQRIGFQCLTETLFDDAGKHFFAGHLDPRVLVRYYPHLCGTLLGEEETVDVFAGVQEHMPREASIDDIIRNYSPHLAPNTSTAPPTIELREILNMAAADMLKVFLRKWRAKRRDEVHDRRANEVVDTVLARLYTESGETTDLLALIGGPNDIVLHELEPVLIRSSRYDALCRLYKTRGQEAKLLDAWSKLITGEWIDLDVHDPLSSMFMFLNEKRDKALAQEWGTWLLKYDQDQAMRLLFTVGLGKRTAKGGAEESALLRRIQEADPRAAAQFLENLVLNRRSADPDLHNQLASVYVDQLLSCFADESISKLWRAKAASYTSGKVDVPFLSYFASTTPDSDSKETRLRTALFLQGSRFYDPELIRRRLEEHEQKKVLSLEVAVVLGKLGRHREALSALVLDLHDSASAEIYCTLGGAVISPKVAHLLGERFQLQRWAALITPLPMANKATPMEREKTVDEGLKKDLTKILLGVYMSGGEAMAERAAQLLSAQGMNLDGEEVLATIPSEWPLRVLSSFLARSLRRTLHARHEGQLVKAIATSENLAVAERTWLVLREEGAVIEEAMDGDGDDDGSADEKGGESGLGLSLDEKAELVRPAQGGGEAPVVDFT</sequence>
<feature type="region of interest" description="Disordered" evidence="1">
    <location>
        <begin position="637"/>
        <end position="683"/>
    </location>
</feature>
<dbReference type="PANTHER" id="PTHR12894">
    <property type="entry name" value="CNH DOMAIN CONTAINING"/>
    <property type="match status" value="1"/>
</dbReference>
<feature type="domain" description="Vacuolar sorting protein 39/Transforming growth factor beta receptor-associated" evidence="2">
    <location>
        <begin position="198"/>
        <end position="286"/>
    </location>
</feature>
<dbReference type="Pfam" id="PF10366">
    <property type="entry name" value="Vps39_1"/>
    <property type="match status" value="1"/>
</dbReference>
<dbReference type="OrthoDB" id="10258882at2759"/>
<dbReference type="InterPro" id="IPR019452">
    <property type="entry name" value="VPS39/TGF_beta_rcpt-assoc_1"/>
</dbReference>
<dbReference type="GO" id="GO:0005737">
    <property type="term" value="C:cytoplasm"/>
    <property type="evidence" value="ECO:0007669"/>
    <property type="project" value="TreeGrafter"/>
</dbReference>
<evidence type="ECO:0000256" key="1">
    <source>
        <dbReference type="SAM" id="MobiDB-lite"/>
    </source>
</evidence>
<dbReference type="Proteomes" id="UP000008370">
    <property type="component" value="Unassembled WGS sequence"/>
</dbReference>
<dbReference type="RefSeq" id="XP_007393497.1">
    <property type="nucleotide sequence ID" value="XM_007393435.1"/>
</dbReference>
<feature type="compositionally biased region" description="Acidic residues" evidence="1">
    <location>
        <begin position="637"/>
        <end position="647"/>
    </location>
</feature>
<dbReference type="EMBL" id="JH930470">
    <property type="protein sequence ID" value="EKM58173.1"/>
    <property type="molecule type" value="Genomic_DNA"/>
</dbReference>
<reference evidence="3 4" key="1">
    <citation type="journal article" date="2012" name="BMC Genomics">
        <title>Comparative genomics of the white-rot fungi, Phanerochaete carnosa and P. chrysosporium, to elucidate the genetic basis of the distinct wood types they colonize.</title>
        <authorList>
            <person name="Suzuki H."/>
            <person name="MacDonald J."/>
            <person name="Syed K."/>
            <person name="Salamov A."/>
            <person name="Hori C."/>
            <person name="Aerts A."/>
            <person name="Henrissat B."/>
            <person name="Wiebenga A."/>
            <person name="vanKuyk P.A."/>
            <person name="Barry K."/>
            <person name="Lindquist E."/>
            <person name="LaButti K."/>
            <person name="Lapidus A."/>
            <person name="Lucas S."/>
            <person name="Coutinho P."/>
            <person name="Gong Y."/>
            <person name="Samejima M."/>
            <person name="Mahadevan R."/>
            <person name="Abou-Zaid M."/>
            <person name="de Vries R.P."/>
            <person name="Igarashi K."/>
            <person name="Yadav J.S."/>
            <person name="Grigoriev I.V."/>
            <person name="Master E.R."/>
        </authorList>
    </citation>
    <scope>NUCLEOTIDE SEQUENCE [LARGE SCALE GENOMIC DNA]</scope>
    <source>
        <strain evidence="3 4">HHB-10118-sp</strain>
    </source>
</reference>